<dbReference type="RefSeq" id="WP_006336670.1">
    <property type="nucleotide sequence ID" value="NZ_BAHC01000171.1"/>
</dbReference>
<feature type="region of interest" description="Disordered" evidence="8">
    <location>
        <begin position="1"/>
        <end position="21"/>
    </location>
</feature>
<feature type="active site" evidence="5">
    <location>
        <position position="254"/>
    </location>
</feature>
<keyword evidence="3" id="KW-0520">NAD</keyword>
<evidence type="ECO:0000256" key="8">
    <source>
        <dbReference type="SAM" id="MobiDB-lite"/>
    </source>
</evidence>
<dbReference type="InterPro" id="IPR016163">
    <property type="entry name" value="Ald_DH_C"/>
</dbReference>
<dbReference type="AlphaFoldDB" id="K6WJN9"/>
<dbReference type="InterPro" id="IPR029510">
    <property type="entry name" value="Ald_DH_CS_GLU"/>
</dbReference>
<dbReference type="Gene3D" id="3.40.309.10">
    <property type="entry name" value="Aldehyde Dehydrogenase, Chain A, domain 2"/>
    <property type="match status" value="1"/>
</dbReference>
<evidence type="ECO:0000256" key="5">
    <source>
        <dbReference type="PIRSR" id="PIRSR036492-1"/>
    </source>
</evidence>
<dbReference type="PROSITE" id="PS00687">
    <property type="entry name" value="ALDEHYDE_DEHYDR_GLU"/>
    <property type="match status" value="1"/>
</dbReference>
<feature type="compositionally biased region" description="Polar residues" evidence="8">
    <location>
        <begin position="1"/>
        <end position="14"/>
    </location>
</feature>
<dbReference type="eggNOG" id="COG1012">
    <property type="taxonomic scope" value="Bacteria"/>
</dbReference>
<dbReference type="GO" id="GO:0004029">
    <property type="term" value="F:aldehyde dehydrogenase (NAD+) activity"/>
    <property type="evidence" value="ECO:0007669"/>
    <property type="project" value="TreeGrafter"/>
</dbReference>
<evidence type="ECO:0000256" key="3">
    <source>
        <dbReference type="ARBA" id="ARBA00023027"/>
    </source>
</evidence>
<sequence length="484" mass="53226">MRTMSSESAATGSTGDIVDGARTAFDTGRTRTFAWRQQQLQALQRLLEERSTELEQALALDLGRKPIDGYMADIISVKNELTHVQKHLRKWLRDRKVRTPLTMGPGQSRIHLQPLGTVLIIAPWNYPIHLSLMPLIGALAAGDAVVLKPSELAPASSAALAALLPEYLDAEAVRVVEGGVEATTDLLDQKFDHIFFTGNETVGKIVMAAAARTLTPVTLELGGKSPVWIDDSFPLDKAADWVAWGKTTNNGQTCVAPDYVITTPDVVPRLVDSLRAAFRRMYGDDPRSNPDYSRIVNARHTRRLIDLLGSGTVVVGGRHDVDDRYLEPTVLTDVAPDSPVMTEEIFGPILPIVTVDSLDEAITTIRSRGEPLAMYAFTTSSSTREALLTRTSSGSVTFNAVMLQLGIPDLPFGGVGASGMGTYHGESSLRVFSHERSAFRRYNVSDKLIRMAWPPFTTRGEKMLRRSATDRRRSRSDQSISRRR</sequence>
<feature type="active site" evidence="5 6">
    <location>
        <position position="220"/>
    </location>
</feature>
<dbReference type="SUPFAM" id="SSF53720">
    <property type="entry name" value="ALDH-like"/>
    <property type="match status" value="1"/>
</dbReference>
<accession>K6WJN9</accession>
<dbReference type="GO" id="GO:0006081">
    <property type="term" value="P:aldehyde metabolic process"/>
    <property type="evidence" value="ECO:0007669"/>
    <property type="project" value="InterPro"/>
</dbReference>
<dbReference type="CDD" id="cd07087">
    <property type="entry name" value="ALDH_F3-13-14_CALDH-like"/>
    <property type="match status" value="1"/>
</dbReference>
<protein>
    <recommendedName>
        <fullName evidence="4">Aldehyde dehydrogenase</fullName>
    </recommendedName>
</protein>
<gene>
    <name evidence="10" type="ORF">GORHZ_171_00250</name>
</gene>
<proteinExistence type="inferred from homology"/>
<dbReference type="Proteomes" id="UP000008363">
    <property type="component" value="Unassembled WGS sequence"/>
</dbReference>
<dbReference type="PANTHER" id="PTHR43570:SF16">
    <property type="entry name" value="ALDEHYDE DEHYDROGENASE TYPE III, ISOFORM Q"/>
    <property type="match status" value="1"/>
</dbReference>
<reference evidence="10 11" key="1">
    <citation type="submission" date="2012-08" db="EMBL/GenBank/DDBJ databases">
        <title>Whole genome shotgun sequence of Gordonia rhizosphera NBRC 16068.</title>
        <authorList>
            <person name="Takarada H."/>
            <person name="Isaki S."/>
            <person name="Hosoyama A."/>
            <person name="Tsuchikane K."/>
            <person name="Katsumata H."/>
            <person name="Baba S."/>
            <person name="Ohji S."/>
            <person name="Yamazaki S."/>
            <person name="Fujita N."/>
        </authorList>
    </citation>
    <scope>NUCLEOTIDE SEQUENCE [LARGE SCALE GENOMIC DNA]</scope>
    <source>
        <strain evidence="10 11">NBRC 16068</strain>
    </source>
</reference>
<dbReference type="STRING" id="1108045.GORHZ_171_00250"/>
<evidence type="ECO:0000256" key="7">
    <source>
        <dbReference type="RuleBase" id="RU003345"/>
    </source>
</evidence>
<dbReference type="FunFam" id="3.40.309.10:FF:000003">
    <property type="entry name" value="Aldehyde dehydrogenase"/>
    <property type="match status" value="1"/>
</dbReference>
<dbReference type="PIRSF" id="PIRSF036492">
    <property type="entry name" value="ALDH"/>
    <property type="match status" value="1"/>
</dbReference>
<dbReference type="InterPro" id="IPR016162">
    <property type="entry name" value="Ald_DH_N"/>
</dbReference>
<evidence type="ECO:0000313" key="11">
    <source>
        <dbReference type="Proteomes" id="UP000008363"/>
    </source>
</evidence>
<dbReference type="PANTHER" id="PTHR43570">
    <property type="entry name" value="ALDEHYDE DEHYDROGENASE"/>
    <property type="match status" value="1"/>
</dbReference>
<dbReference type="GO" id="GO:0005737">
    <property type="term" value="C:cytoplasm"/>
    <property type="evidence" value="ECO:0007669"/>
    <property type="project" value="TreeGrafter"/>
</dbReference>
<keyword evidence="2 4" id="KW-0560">Oxidoreductase</keyword>
<evidence type="ECO:0000256" key="6">
    <source>
        <dbReference type="PROSITE-ProRule" id="PRU10007"/>
    </source>
</evidence>
<dbReference type="InterPro" id="IPR012394">
    <property type="entry name" value="Aldehyde_DH_NAD(P)"/>
</dbReference>
<evidence type="ECO:0000313" key="10">
    <source>
        <dbReference type="EMBL" id="GAB92352.1"/>
    </source>
</evidence>
<dbReference type="EMBL" id="BAHC01000171">
    <property type="protein sequence ID" value="GAB92352.1"/>
    <property type="molecule type" value="Genomic_DNA"/>
</dbReference>
<feature type="compositionally biased region" description="Basic and acidic residues" evidence="8">
    <location>
        <begin position="462"/>
        <end position="471"/>
    </location>
</feature>
<dbReference type="Pfam" id="PF00171">
    <property type="entry name" value="Aldedh"/>
    <property type="match status" value="1"/>
</dbReference>
<feature type="domain" description="Aldehyde dehydrogenase" evidence="9">
    <location>
        <begin position="15"/>
        <end position="434"/>
    </location>
</feature>
<name>K6WJN9_9ACTN</name>
<dbReference type="InterPro" id="IPR015590">
    <property type="entry name" value="Aldehyde_DH_dom"/>
</dbReference>
<dbReference type="Gene3D" id="3.40.605.10">
    <property type="entry name" value="Aldehyde Dehydrogenase, Chain A, domain 1"/>
    <property type="match status" value="1"/>
</dbReference>
<comment type="caution">
    <text evidence="10">The sequence shown here is derived from an EMBL/GenBank/DDBJ whole genome shotgun (WGS) entry which is preliminary data.</text>
</comment>
<feature type="region of interest" description="Disordered" evidence="8">
    <location>
        <begin position="462"/>
        <end position="484"/>
    </location>
</feature>
<organism evidence="10 11">
    <name type="scientific">Gordonia rhizosphera NBRC 16068</name>
    <dbReference type="NCBI Taxonomy" id="1108045"/>
    <lineage>
        <taxon>Bacteria</taxon>
        <taxon>Bacillati</taxon>
        <taxon>Actinomycetota</taxon>
        <taxon>Actinomycetes</taxon>
        <taxon>Mycobacteriales</taxon>
        <taxon>Gordoniaceae</taxon>
        <taxon>Gordonia</taxon>
    </lineage>
</organism>
<evidence type="ECO:0000256" key="2">
    <source>
        <dbReference type="ARBA" id="ARBA00023002"/>
    </source>
</evidence>
<evidence type="ECO:0000256" key="1">
    <source>
        <dbReference type="ARBA" id="ARBA00009986"/>
    </source>
</evidence>
<evidence type="ECO:0000256" key="4">
    <source>
        <dbReference type="PIRNR" id="PIRNR036492"/>
    </source>
</evidence>
<dbReference type="FunFam" id="3.40.605.10:FF:000004">
    <property type="entry name" value="Aldehyde dehydrogenase"/>
    <property type="match status" value="1"/>
</dbReference>
<evidence type="ECO:0000259" key="9">
    <source>
        <dbReference type="Pfam" id="PF00171"/>
    </source>
</evidence>
<comment type="similarity">
    <text evidence="1 4 7">Belongs to the aldehyde dehydrogenase family.</text>
</comment>
<dbReference type="InterPro" id="IPR016161">
    <property type="entry name" value="Ald_DH/histidinol_DH"/>
</dbReference>
<keyword evidence="11" id="KW-1185">Reference proteome</keyword>